<proteinExistence type="predicted"/>
<accession>A0A0F9SAK1</accession>
<reference evidence="2" key="1">
    <citation type="journal article" date="2015" name="Nature">
        <title>Complex archaea that bridge the gap between prokaryotes and eukaryotes.</title>
        <authorList>
            <person name="Spang A."/>
            <person name="Saw J.H."/>
            <person name="Jorgensen S.L."/>
            <person name="Zaremba-Niedzwiedzka K."/>
            <person name="Martijn J."/>
            <person name="Lind A.E."/>
            <person name="van Eijk R."/>
            <person name="Schleper C."/>
            <person name="Guy L."/>
            <person name="Ettema T.J."/>
        </authorList>
    </citation>
    <scope>NUCLEOTIDE SEQUENCE</scope>
</reference>
<keyword evidence="1" id="KW-0812">Transmembrane</keyword>
<dbReference type="EMBL" id="LAZR01000513">
    <property type="protein sequence ID" value="KKN65925.1"/>
    <property type="molecule type" value="Genomic_DNA"/>
</dbReference>
<sequence>MNKDKKILIRRTEKEKKKVISLSTSLFTLLFLSILGISFLLDSITSLTICKGIYGCTIKALGDIVLSLLMIGFAILASYFISQGIVSNYKEEKK</sequence>
<comment type="caution">
    <text evidence="2">The sequence shown here is derived from an EMBL/GenBank/DDBJ whole genome shotgun (WGS) entry which is preliminary data.</text>
</comment>
<feature type="transmembrane region" description="Helical" evidence="1">
    <location>
        <begin position="20"/>
        <end position="41"/>
    </location>
</feature>
<evidence type="ECO:0000256" key="1">
    <source>
        <dbReference type="SAM" id="Phobius"/>
    </source>
</evidence>
<evidence type="ECO:0000313" key="2">
    <source>
        <dbReference type="EMBL" id="KKN65925.1"/>
    </source>
</evidence>
<keyword evidence="1" id="KW-0472">Membrane</keyword>
<keyword evidence="1" id="KW-1133">Transmembrane helix</keyword>
<dbReference type="AlphaFoldDB" id="A0A0F9SAK1"/>
<gene>
    <name evidence="2" type="ORF">LCGC14_0476280</name>
</gene>
<feature type="transmembrane region" description="Helical" evidence="1">
    <location>
        <begin position="61"/>
        <end position="81"/>
    </location>
</feature>
<name>A0A0F9SAK1_9ZZZZ</name>
<organism evidence="2">
    <name type="scientific">marine sediment metagenome</name>
    <dbReference type="NCBI Taxonomy" id="412755"/>
    <lineage>
        <taxon>unclassified sequences</taxon>
        <taxon>metagenomes</taxon>
        <taxon>ecological metagenomes</taxon>
    </lineage>
</organism>
<protein>
    <submittedName>
        <fullName evidence="2">Uncharacterized protein</fullName>
    </submittedName>
</protein>